<dbReference type="RefSeq" id="WP_131171782.1">
    <property type="nucleotide sequence ID" value="NZ_FXTL01000005.1"/>
</dbReference>
<protein>
    <submittedName>
        <fullName evidence="1">DUF3107 domain-containing protein</fullName>
    </submittedName>
</protein>
<dbReference type="InterPro" id="IPR021456">
    <property type="entry name" value="DUF3107"/>
</dbReference>
<evidence type="ECO:0000313" key="1">
    <source>
        <dbReference type="EMBL" id="TBT95195.1"/>
    </source>
</evidence>
<comment type="caution">
    <text evidence="1">The sequence shown here is derived from an EMBL/GenBank/DDBJ whole genome shotgun (WGS) entry which is preliminary data.</text>
</comment>
<dbReference type="OrthoDB" id="3268468at2"/>
<dbReference type="EMBL" id="SDMR01000006">
    <property type="protein sequence ID" value="TBT95195.1"/>
    <property type="molecule type" value="Genomic_DNA"/>
</dbReference>
<sequence length="74" mass="7850">MEVKVGIKHVQRELVIETPETAIAVEQGLTEALASGGLLRLTDDKGRAILIPASTIAYVDLGTEHVRPVGFGVV</sequence>
<dbReference type="Proteomes" id="UP000291933">
    <property type="component" value="Unassembled WGS sequence"/>
</dbReference>
<proteinExistence type="predicted"/>
<gene>
    <name evidence="1" type="ORF">ET996_06660</name>
</gene>
<name>A0A4Q9KLU5_PROTD</name>
<organism evidence="1 2">
    <name type="scientific">Propioniciclava tarda</name>
    <dbReference type="NCBI Taxonomy" id="433330"/>
    <lineage>
        <taxon>Bacteria</taxon>
        <taxon>Bacillati</taxon>
        <taxon>Actinomycetota</taxon>
        <taxon>Actinomycetes</taxon>
        <taxon>Propionibacteriales</taxon>
        <taxon>Propionibacteriaceae</taxon>
        <taxon>Propioniciclava</taxon>
    </lineage>
</organism>
<dbReference type="AlphaFoldDB" id="A0A4Q9KLU5"/>
<keyword evidence="2" id="KW-1185">Reference proteome</keyword>
<accession>A0A4Q9KLU5</accession>
<dbReference type="Pfam" id="PF11305">
    <property type="entry name" value="DUF3107"/>
    <property type="match status" value="1"/>
</dbReference>
<evidence type="ECO:0000313" key="2">
    <source>
        <dbReference type="Proteomes" id="UP000291933"/>
    </source>
</evidence>
<reference evidence="1 2" key="1">
    <citation type="submission" date="2019-01" db="EMBL/GenBank/DDBJ databases">
        <title>Lactibacter flavus gen. nov., sp. nov., a novel bacterium of the family Propionibacteriaceae isolated from raw milk and dairy products.</title>
        <authorList>
            <person name="Huptas C."/>
            <person name="Wenning M."/>
            <person name="Breitenwieser F."/>
            <person name="Doll E."/>
            <person name="Von Neubeck M."/>
            <person name="Busse H.-J."/>
            <person name="Scherer S."/>
        </authorList>
    </citation>
    <scope>NUCLEOTIDE SEQUENCE [LARGE SCALE GENOMIC DNA]</scope>
    <source>
        <strain evidence="1 2">DSM 22130</strain>
    </source>
</reference>